<evidence type="ECO:0000256" key="1">
    <source>
        <dbReference type="SAM" id="MobiDB-lite"/>
    </source>
</evidence>
<dbReference type="AlphaFoldDB" id="A0A2G5B2S8"/>
<reference evidence="2 3" key="1">
    <citation type="journal article" date="2015" name="Genome Biol. Evol.">
        <title>Phylogenomic analyses indicate that early fungi evolved digesting cell walls of algal ancestors of land plants.</title>
        <authorList>
            <person name="Chang Y."/>
            <person name="Wang S."/>
            <person name="Sekimoto S."/>
            <person name="Aerts A.L."/>
            <person name="Choi C."/>
            <person name="Clum A."/>
            <person name="LaButti K.M."/>
            <person name="Lindquist E.A."/>
            <person name="Yee Ngan C."/>
            <person name="Ohm R.A."/>
            <person name="Salamov A.A."/>
            <person name="Grigoriev I.V."/>
            <person name="Spatafora J.W."/>
            <person name="Berbee M.L."/>
        </authorList>
    </citation>
    <scope>NUCLEOTIDE SEQUENCE [LARGE SCALE GENOMIC DNA]</scope>
    <source>
        <strain evidence="2 3">NRRL 1564</strain>
    </source>
</reference>
<evidence type="ECO:0000313" key="3">
    <source>
        <dbReference type="Proteomes" id="UP000242474"/>
    </source>
</evidence>
<feature type="region of interest" description="Disordered" evidence="1">
    <location>
        <begin position="135"/>
        <end position="164"/>
    </location>
</feature>
<evidence type="ECO:0000313" key="2">
    <source>
        <dbReference type="EMBL" id="PIA13291.1"/>
    </source>
</evidence>
<accession>A0A2G5B2S8</accession>
<sequence>MLLLHCVCAVADITEVSLDAAEALSPVKMQLATEVIGATVSATATPCTILAAETAPTDVAAGNSRTTAIMAANSIHVEIVAPTSEMAASPKDMQMAMTAGLIIFIIMGTEHLIAHNKEDNDVYMSTFQNLLKRNRHDKSDNKSRTLARVQGSGTAAPNASGPHGIKTWVQAKAASFASVADPGPPHY</sequence>
<dbReference type="Proteomes" id="UP000242474">
    <property type="component" value="Unassembled WGS sequence"/>
</dbReference>
<organism evidence="2 3">
    <name type="scientific">Coemansia reversa (strain ATCC 12441 / NRRL 1564)</name>
    <dbReference type="NCBI Taxonomy" id="763665"/>
    <lineage>
        <taxon>Eukaryota</taxon>
        <taxon>Fungi</taxon>
        <taxon>Fungi incertae sedis</taxon>
        <taxon>Zoopagomycota</taxon>
        <taxon>Kickxellomycotina</taxon>
        <taxon>Kickxellomycetes</taxon>
        <taxon>Kickxellales</taxon>
        <taxon>Kickxellaceae</taxon>
        <taxon>Coemansia</taxon>
    </lineage>
</organism>
<protein>
    <submittedName>
        <fullName evidence="2">Uncharacterized protein</fullName>
    </submittedName>
</protein>
<keyword evidence="3" id="KW-1185">Reference proteome</keyword>
<gene>
    <name evidence="2" type="ORF">COEREDRAFT_11581</name>
</gene>
<dbReference type="EMBL" id="KZ303541">
    <property type="protein sequence ID" value="PIA13291.1"/>
    <property type="molecule type" value="Genomic_DNA"/>
</dbReference>
<proteinExistence type="predicted"/>
<name>A0A2G5B2S8_COERN</name>